<evidence type="ECO:0000313" key="3">
    <source>
        <dbReference type="Proteomes" id="UP000050761"/>
    </source>
</evidence>
<dbReference type="WBParaSite" id="HPBE_0001610401-mRNA-1">
    <property type="protein sequence ID" value="HPBE_0001610401-mRNA-1"/>
    <property type="gene ID" value="HPBE_0001610401"/>
</dbReference>
<dbReference type="OrthoDB" id="5803365at2759"/>
<evidence type="ECO:0000313" key="4">
    <source>
        <dbReference type="WBParaSite" id="HPBE_0001610401-mRNA-1"/>
    </source>
</evidence>
<organism evidence="2">
    <name type="scientific">Heligmosomoides polygyrus</name>
    <name type="common">Parasitic roundworm</name>
    <dbReference type="NCBI Taxonomy" id="6339"/>
    <lineage>
        <taxon>Eukaryota</taxon>
        <taxon>Metazoa</taxon>
        <taxon>Ecdysozoa</taxon>
        <taxon>Nematoda</taxon>
        <taxon>Chromadorea</taxon>
        <taxon>Rhabditida</taxon>
        <taxon>Rhabditina</taxon>
        <taxon>Rhabditomorpha</taxon>
        <taxon>Strongyloidea</taxon>
        <taxon>Heligmosomidae</taxon>
        <taxon>Heligmosomoides</taxon>
    </lineage>
</organism>
<reference evidence="4" key="2">
    <citation type="submission" date="2019-09" db="UniProtKB">
        <authorList>
            <consortium name="WormBaseParasite"/>
        </authorList>
    </citation>
    <scope>IDENTIFICATION</scope>
</reference>
<dbReference type="EMBL" id="UZAH01029225">
    <property type="protein sequence ID" value="VDP04963.1"/>
    <property type="molecule type" value="Genomic_DNA"/>
</dbReference>
<protein>
    <submittedName>
        <fullName evidence="2 4">Uncharacterized protein</fullName>
    </submittedName>
</protein>
<gene>
    <name evidence="2" type="ORF">HPBE_LOCUS16103</name>
</gene>
<feature type="signal peptide" evidence="1">
    <location>
        <begin position="1"/>
        <end position="20"/>
    </location>
</feature>
<dbReference type="Proteomes" id="UP000050761">
    <property type="component" value="Unassembled WGS sequence"/>
</dbReference>
<dbReference type="AlphaFoldDB" id="A0A3P8E8H2"/>
<sequence length="222" mass="23193">MNYSKIPLLLVLMVAQYSTAYIQNAVCPQCAGVNVPFSSSSYNGYSNIDPNPLSFFNGPTDFGNQLGMAIASRINEAYPDSASRLSFGSYPMTNFGNQGTFGGQSYVIQPDLIQQSLSGYGNQAALGGSSFPTSFSSFPGYGGFAGQQSVLPNNGYTLGNFNNLGATTYGNNFGNYGGTYGIPDPITTGGSTSGGGCPYCFGNKGGFKARKAKRAASAEKKN</sequence>
<evidence type="ECO:0000256" key="1">
    <source>
        <dbReference type="SAM" id="SignalP"/>
    </source>
</evidence>
<feature type="chain" id="PRO_5044596732" evidence="1">
    <location>
        <begin position="21"/>
        <end position="222"/>
    </location>
</feature>
<proteinExistence type="predicted"/>
<name>A0A3P8E8H2_HELPZ</name>
<reference evidence="2 3" key="1">
    <citation type="submission" date="2018-11" db="EMBL/GenBank/DDBJ databases">
        <authorList>
            <consortium name="Pathogen Informatics"/>
        </authorList>
    </citation>
    <scope>NUCLEOTIDE SEQUENCE [LARGE SCALE GENOMIC DNA]</scope>
</reference>
<evidence type="ECO:0000313" key="2">
    <source>
        <dbReference type="EMBL" id="VDP04963.1"/>
    </source>
</evidence>
<keyword evidence="3" id="KW-1185">Reference proteome</keyword>
<keyword evidence="1" id="KW-0732">Signal</keyword>
<accession>A0A3P8E8H2</accession>